<keyword evidence="7" id="KW-0503">Monooxygenase</keyword>
<dbReference type="KEGG" id="ccs:CCNA_01894"/>
<protein>
    <submittedName>
        <fullName evidence="9">FAD-NAD(P)-binding protein</fullName>
    </submittedName>
</protein>
<comment type="cofactor">
    <cofactor evidence="1">
        <name>FAD</name>
        <dbReference type="ChEBI" id="CHEBI:57692"/>
    </cofactor>
</comment>
<dbReference type="Proteomes" id="UP000001364">
    <property type="component" value="Chromosome"/>
</dbReference>
<evidence type="ECO:0000256" key="7">
    <source>
        <dbReference type="ARBA" id="ARBA00023033"/>
    </source>
</evidence>
<proteinExistence type="inferred from homology"/>
<dbReference type="SMR" id="A0A0H3C916"/>
<dbReference type="InterPro" id="IPR050775">
    <property type="entry name" value="FAD-binding_Monooxygenases"/>
</dbReference>
<gene>
    <name evidence="9" type="ordered locus">CCNA_01894</name>
</gene>
<name>A0A0H3C916_CAUVN</name>
<dbReference type="GeneID" id="7331442"/>
<accession>A0A0H3C916</accession>
<dbReference type="InterPro" id="IPR023753">
    <property type="entry name" value="FAD/NAD-binding_dom"/>
</dbReference>
<dbReference type="OrthoDB" id="312624at2"/>
<dbReference type="PANTHER" id="PTHR43098">
    <property type="entry name" value="L-ORNITHINE N(5)-MONOOXYGENASE-RELATED"/>
    <property type="match status" value="1"/>
</dbReference>
<dbReference type="PRINTS" id="PR00411">
    <property type="entry name" value="PNDRDTASEI"/>
</dbReference>
<dbReference type="PRINTS" id="PR00368">
    <property type="entry name" value="FADPNR"/>
</dbReference>
<evidence type="ECO:0000256" key="5">
    <source>
        <dbReference type="ARBA" id="ARBA00022857"/>
    </source>
</evidence>
<dbReference type="PhylomeDB" id="A0A0H3C916"/>
<evidence type="ECO:0000256" key="1">
    <source>
        <dbReference type="ARBA" id="ARBA00001974"/>
    </source>
</evidence>
<dbReference type="HOGENOM" id="CLU_006937_8_1_5"/>
<keyword evidence="5" id="KW-0521">NADP</keyword>
<dbReference type="PANTHER" id="PTHR43098:SF3">
    <property type="entry name" value="L-ORNITHINE N(5)-MONOOXYGENASE-RELATED"/>
    <property type="match status" value="1"/>
</dbReference>
<dbReference type="InterPro" id="IPR036188">
    <property type="entry name" value="FAD/NAD-bd_sf"/>
</dbReference>
<reference evidence="9 10" key="1">
    <citation type="journal article" date="2010" name="J. Bacteriol.">
        <title>The genetic basis of laboratory adaptation in Caulobacter crescentus.</title>
        <authorList>
            <person name="Marks M.E."/>
            <person name="Castro-Rojas C.M."/>
            <person name="Teiling C."/>
            <person name="Du L."/>
            <person name="Kapatral V."/>
            <person name="Walunas T.L."/>
            <person name="Crosson S."/>
        </authorList>
    </citation>
    <scope>NUCLEOTIDE SEQUENCE [LARGE SCALE GENOMIC DNA]</scope>
    <source>
        <strain evidence="10">NA1000 / CB15N</strain>
    </source>
</reference>
<evidence type="ECO:0000313" key="10">
    <source>
        <dbReference type="Proteomes" id="UP000001364"/>
    </source>
</evidence>
<dbReference type="Gene3D" id="3.50.50.60">
    <property type="entry name" value="FAD/NAD(P)-binding domain"/>
    <property type="match status" value="2"/>
</dbReference>
<dbReference type="GO" id="GO:0004497">
    <property type="term" value="F:monooxygenase activity"/>
    <property type="evidence" value="ECO:0007669"/>
    <property type="project" value="UniProtKB-KW"/>
</dbReference>
<evidence type="ECO:0000256" key="2">
    <source>
        <dbReference type="ARBA" id="ARBA00010139"/>
    </source>
</evidence>
<dbReference type="AlphaFoldDB" id="A0A0H3C916"/>
<dbReference type="RefSeq" id="WP_010919684.1">
    <property type="nucleotide sequence ID" value="NC_011916.1"/>
</dbReference>
<evidence type="ECO:0000259" key="8">
    <source>
        <dbReference type="Pfam" id="PF07992"/>
    </source>
</evidence>
<feature type="domain" description="FAD/NAD(P)-binding" evidence="8">
    <location>
        <begin position="18"/>
        <end position="245"/>
    </location>
</feature>
<comment type="similarity">
    <text evidence="2">Belongs to the FAD-binding monooxygenase family.</text>
</comment>
<keyword evidence="10" id="KW-1185">Reference proteome</keyword>
<dbReference type="PATRIC" id="fig|565050.3.peg.1854"/>
<evidence type="ECO:0000256" key="6">
    <source>
        <dbReference type="ARBA" id="ARBA00023002"/>
    </source>
</evidence>
<sequence>MDINTSAGPTGAVRRAQAIVVGAGFGGMYAIHRLRQEGLSVLGLEAGGDVGGTWYWNRYPGARCDVTSIDYSYAFSQAIEQEWTWSEVFAAGSEILAYANFVADRLDLRSAYQFNTRVQTIAFDDARRVWTLTTDQGQRFEADNLIMATGPLSLPKPVDIPGADRFKGELYRSGKWPHHAVDFSGKRVGVVGTGSSGIQIVPVVAETCQSLTVFQRTPSFTLPMRNKKVSEDYAAQLKANMAGLRAAARTTFTGGVRPLSTRPLFSIPVEERNELMEEAWAKGALQFLGLFSDLLTNAAANEIVADFVRDKISQTVKDPVTAEALKPRGYPIYARRPCLDTQYYETYNLPHVSLVDCFEEPISAFTETGLRTSQREIALDVIIMATGYDALTGPMLAIDITGRDGLKLSEAWRDGPRSYLALLMHGFPNLFIIGGPNGPSILANYIRLDELNVDWVVDCILHMQREGLATVEATAEAQTRWSQTVGEIADRTLYVKADTWYTGTNIEGKPRGFFVFAGGLNRYAEICAGVAAAGYEGCCFTAR</sequence>
<dbReference type="RefSeq" id="YP_002517267.1">
    <property type="nucleotide sequence ID" value="NC_011916.1"/>
</dbReference>
<organism evidence="9 10">
    <name type="scientific">Caulobacter vibrioides (strain NA1000 / CB15N)</name>
    <name type="common">Caulobacter crescentus</name>
    <dbReference type="NCBI Taxonomy" id="565050"/>
    <lineage>
        <taxon>Bacteria</taxon>
        <taxon>Pseudomonadati</taxon>
        <taxon>Pseudomonadota</taxon>
        <taxon>Alphaproteobacteria</taxon>
        <taxon>Caulobacterales</taxon>
        <taxon>Caulobacteraceae</taxon>
        <taxon>Caulobacter</taxon>
    </lineage>
</organism>
<evidence type="ECO:0000313" key="9">
    <source>
        <dbReference type="EMBL" id="ACL95359.1"/>
    </source>
</evidence>
<keyword evidence="4" id="KW-0274">FAD</keyword>
<keyword evidence="6" id="KW-0560">Oxidoreductase</keyword>
<dbReference type="SUPFAM" id="SSF51905">
    <property type="entry name" value="FAD/NAD(P)-binding domain"/>
    <property type="match status" value="2"/>
</dbReference>
<evidence type="ECO:0000256" key="3">
    <source>
        <dbReference type="ARBA" id="ARBA00022630"/>
    </source>
</evidence>
<keyword evidence="3" id="KW-0285">Flavoprotein</keyword>
<dbReference type="EMBL" id="CP001340">
    <property type="protein sequence ID" value="ACL95359.1"/>
    <property type="molecule type" value="Genomic_DNA"/>
</dbReference>
<evidence type="ECO:0000256" key="4">
    <source>
        <dbReference type="ARBA" id="ARBA00022827"/>
    </source>
</evidence>
<dbReference type="Pfam" id="PF07992">
    <property type="entry name" value="Pyr_redox_2"/>
    <property type="match status" value="1"/>
</dbReference>